<accession>A0A2P7NZH0</accession>
<dbReference type="Gene3D" id="3.10.450.50">
    <property type="match status" value="1"/>
</dbReference>
<dbReference type="SUPFAM" id="SSF54427">
    <property type="entry name" value="NTF2-like"/>
    <property type="match status" value="1"/>
</dbReference>
<dbReference type="AlphaFoldDB" id="A0A2P7NZH0"/>
<dbReference type="Proteomes" id="UP000241912">
    <property type="component" value="Unassembled WGS sequence"/>
</dbReference>
<proteinExistence type="predicted"/>
<dbReference type="OrthoDB" id="121974at2"/>
<protein>
    <recommendedName>
        <fullName evidence="1">DUF4440 domain-containing protein</fullName>
    </recommendedName>
</protein>
<feature type="domain" description="DUF4440" evidence="1">
    <location>
        <begin position="8"/>
        <end position="112"/>
    </location>
</feature>
<evidence type="ECO:0000259" key="1">
    <source>
        <dbReference type="Pfam" id="PF14534"/>
    </source>
</evidence>
<name>A0A2P7NZH0_9PROT</name>
<gene>
    <name evidence="2" type="ORF">C7H79_01030</name>
</gene>
<sequence length="121" mass="14164">MDTIAEQILQLELKLLQSDLKAHPELIDELLAENFEEIDSDGEIRTRGDVIGWLLHKDLHIQWVFKEFRVKALTGNLVLAIYSLHKPDQLSAHYKGSIRTSIWQCQRNQWKMVFHQASRKS</sequence>
<dbReference type="Pfam" id="PF14534">
    <property type="entry name" value="DUF4440"/>
    <property type="match status" value="1"/>
</dbReference>
<comment type="caution">
    <text evidence="2">The sequence shown here is derived from an EMBL/GenBank/DDBJ whole genome shotgun (WGS) entry which is preliminary data.</text>
</comment>
<dbReference type="RefSeq" id="WP_106705435.1">
    <property type="nucleotide sequence ID" value="NZ_PXXU01000002.1"/>
</dbReference>
<reference evidence="2 3" key="1">
    <citation type="submission" date="2018-03" db="EMBL/GenBank/DDBJ databases">
        <title>Draft genome of Nitrosomonas supralitoralis APG5.</title>
        <authorList>
            <person name="Urakawa H."/>
            <person name="Lopez J.V."/>
        </authorList>
    </citation>
    <scope>NUCLEOTIDE SEQUENCE [LARGE SCALE GENOMIC DNA]</scope>
    <source>
        <strain evidence="2 3">APG5</strain>
    </source>
</reference>
<dbReference type="InterPro" id="IPR032710">
    <property type="entry name" value="NTF2-like_dom_sf"/>
</dbReference>
<organism evidence="2 3">
    <name type="scientific">Nitrosomonas supralitoralis</name>
    <dbReference type="NCBI Taxonomy" id="2116706"/>
    <lineage>
        <taxon>Bacteria</taxon>
        <taxon>Pseudomonadati</taxon>
        <taxon>Pseudomonadota</taxon>
        <taxon>Betaproteobacteria</taxon>
        <taxon>Nitrosomonadales</taxon>
        <taxon>Nitrosomonadaceae</taxon>
        <taxon>Nitrosomonas</taxon>
    </lineage>
</organism>
<dbReference type="InterPro" id="IPR027843">
    <property type="entry name" value="DUF4440"/>
</dbReference>
<evidence type="ECO:0000313" key="2">
    <source>
        <dbReference type="EMBL" id="PSJ18838.1"/>
    </source>
</evidence>
<keyword evidence="3" id="KW-1185">Reference proteome</keyword>
<dbReference type="EMBL" id="PXXU01000002">
    <property type="protein sequence ID" value="PSJ18838.1"/>
    <property type="molecule type" value="Genomic_DNA"/>
</dbReference>
<evidence type="ECO:0000313" key="3">
    <source>
        <dbReference type="Proteomes" id="UP000241912"/>
    </source>
</evidence>